<keyword evidence="3" id="KW-1185">Reference proteome</keyword>
<accession>A0ABW1IFZ8</accession>
<dbReference type="Gene3D" id="2.130.10.10">
    <property type="entry name" value="YVTN repeat-like/Quinoprotein amine dehydrogenase"/>
    <property type="match status" value="1"/>
</dbReference>
<dbReference type="InterPro" id="IPR019405">
    <property type="entry name" value="Lactonase_7-beta_prop"/>
</dbReference>
<dbReference type="InterPro" id="IPR011048">
    <property type="entry name" value="Haem_d1_sf"/>
</dbReference>
<comment type="similarity">
    <text evidence="1">Belongs to the cycloisomerase 2 family.</text>
</comment>
<dbReference type="EMBL" id="JBHSQK010000110">
    <property type="protein sequence ID" value="MFC5952568.1"/>
    <property type="molecule type" value="Genomic_DNA"/>
</dbReference>
<dbReference type="Proteomes" id="UP001596119">
    <property type="component" value="Unassembled WGS sequence"/>
</dbReference>
<evidence type="ECO:0000256" key="1">
    <source>
        <dbReference type="ARBA" id="ARBA00005564"/>
    </source>
</evidence>
<dbReference type="InterPro" id="IPR050282">
    <property type="entry name" value="Cycloisomerase_2"/>
</dbReference>
<dbReference type="PANTHER" id="PTHR30344:SF1">
    <property type="entry name" value="6-PHOSPHOGLUCONOLACTONASE"/>
    <property type="match status" value="1"/>
</dbReference>
<name>A0ABW1IFZ8_9PSEU</name>
<evidence type="ECO:0000313" key="3">
    <source>
        <dbReference type="Proteomes" id="UP001596119"/>
    </source>
</evidence>
<dbReference type="Pfam" id="PF10282">
    <property type="entry name" value="Lactonase"/>
    <property type="match status" value="1"/>
</dbReference>
<reference evidence="3" key="1">
    <citation type="journal article" date="2019" name="Int. J. Syst. Evol. Microbiol.">
        <title>The Global Catalogue of Microorganisms (GCM) 10K type strain sequencing project: providing services to taxonomists for standard genome sequencing and annotation.</title>
        <authorList>
            <consortium name="The Broad Institute Genomics Platform"/>
            <consortium name="The Broad Institute Genome Sequencing Center for Infectious Disease"/>
            <person name="Wu L."/>
            <person name="Ma J."/>
        </authorList>
    </citation>
    <scope>NUCLEOTIDE SEQUENCE [LARGE SCALE GENOMIC DNA]</scope>
    <source>
        <strain evidence="3">CGMCC 4.7397</strain>
    </source>
</reference>
<dbReference type="SUPFAM" id="SSF51004">
    <property type="entry name" value="C-terminal (heme d1) domain of cytochrome cd1-nitrite reductase"/>
    <property type="match status" value="1"/>
</dbReference>
<organism evidence="2 3">
    <name type="scientific">Pseudonocardia lutea</name>
    <dbReference type="NCBI Taxonomy" id="2172015"/>
    <lineage>
        <taxon>Bacteria</taxon>
        <taxon>Bacillati</taxon>
        <taxon>Actinomycetota</taxon>
        <taxon>Actinomycetes</taxon>
        <taxon>Pseudonocardiales</taxon>
        <taxon>Pseudonocardiaceae</taxon>
        <taxon>Pseudonocardia</taxon>
    </lineage>
</organism>
<proteinExistence type="inferred from homology"/>
<dbReference type="RefSeq" id="WP_379571574.1">
    <property type="nucleotide sequence ID" value="NZ_JBHSQK010000110.1"/>
</dbReference>
<comment type="caution">
    <text evidence="2">The sequence shown here is derived from an EMBL/GenBank/DDBJ whole genome shotgun (WGS) entry which is preliminary data.</text>
</comment>
<dbReference type="PANTHER" id="PTHR30344">
    <property type="entry name" value="6-PHOSPHOGLUCONOLACTONASE-RELATED"/>
    <property type="match status" value="1"/>
</dbReference>
<sequence length="351" mass="36847">MGDAALLLVGTRTSIQRAGRGRGIEPFWLTDGVARPADTVVPLTNPSFVVVNQRRDRVYCAHGDGSTVSSLAIDAATGAMQVTGEQPCGGTNPVHLEISPDERTLYVANHGVGSVGVVRLGETGAVAELIQTVVLTGTPGPDATNQPSSRPHGVLVTRSGNALLIADKGTDRLECFRLRQDGTLEDAPAGVSVLPPGSGPRHIVEHPVLPVVYSVDEMACTVTAHAFDLEAGVLEAFDAVSTVAPETSGRVVAAEIALDPTGRHLYASTRGSDTVVHIEVDPGTGGLGAADWTDTRGVCPRHFLAAFDRDELYVANEYSHTIEAFQIDDAGRLSHRTRLAEVGSPTCLVLL</sequence>
<evidence type="ECO:0000313" key="2">
    <source>
        <dbReference type="EMBL" id="MFC5952568.1"/>
    </source>
</evidence>
<dbReference type="InterPro" id="IPR015943">
    <property type="entry name" value="WD40/YVTN_repeat-like_dom_sf"/>
</dbReference>
<gene>
    <name evidence="2" type="ORF">ACFQH9_30335</name>
</gene>
<protein>
    <submittedName>
        <fullName evidence="2">Lactonase family protein</fullName>
    </submittedName>
</protein>